<proteinExistence type="predicted"/>
<evidence type="ECO:0000256" key="3">
    <source>
        <dbReference type="SAM" id="MobiDB-lite"/>
    </source>
</evidence>
<dbReference type="InterPro" id="IPR050639">
    <property type="entry name" value="SSR_resolvase"/>
</dbReference>
<gene>
    <name evidence="5" type="ORF">ACFOD4_19205</name>
</gene>
<dbReference type="PANTHER" id="PTHR30461:SF2">
    <property type="entry name" value="SERINE RECOMBINASE PINE-RELATED"/>
    <property type="match status" value="1"/>
</dbReference>
<keyword evidence="2" id="KW-0233">DNA recombination</keyword>
<evidence type="ECO:0000259" key="4">
    <source>
        <dbReference type="PROSITE" id="PS51736"/>
    </source>
</evidence>
<reference evidence="6" key="1">
    <citation type="journal article" date="2019" name="Int. J. Syst. Evol. Microbiol.">
        <title>The Global Catalogue of Microorganisms (GCM) 10K type strain sequencing project: providing services to taxonomists for standard genome sequencing and annotation.</title>
        <authorList>
            <consortium name="The Broad Institute Genomics Platform"/>
            <consortium name="The Broad Institute Genome Sequencing Center for Infectious Disease"/>
            <person name="Wu L."/>
            <person name="Ma J."/>
        </authorList>
    </citation>
    <scope>NUCLEOTIDE SEQUENCE [LARGE SCALE GENOMIC DNA]</scope>
    <source>
        <strain evidence="6">KCTC 52094</strain>
    </source>
</reference>
<sequence length="245" mass="26122">MVVFLDRLARSLSHLLVVVEGLQARGVHFRSLHDPVDTASPQGLFTLQVLGAAAQLERALIRERTRSGMRAAVARGSRPGNPGLRAGDPAARQAASAARRASYLARLIAGADAWLPAVRRLRLDGRPWEDVVRYLNASRAAGVPGWTGERLVRAVGRLVAEGLAERELLAPARPAPAPDRLLAVVAGIVRSDPGTTLRAIGARLEAIRKRTPRGGTTWRPGSVAHVLARARKAGLLPAPQTDPPP</sequence>
<accession>A0ABV7G6B3</accession>
<feature type="domain" description="Resolvase/invertase-type recombinase catalytic" evidence="4">
    <location>
        <begin position="1"/>
        <end position="76"/>
    </location>
</feature>
<protein>
    <submittedName>
        <fullName evidence="5">Recombinase family protein</fullName>
    </submittedName>
</protein>
<name>A0ABV7G6B3_9PROT</name>
<dbReference type="SUPFAM" id="SSF53041">
    <property type="entry name" value="Resolvase-like"/>
    <property type="match status" value="1"/>
</dbReference>
<dbReference type="PROSITE" id="PS51736">
    <property type="entry name" value="RECOMBINASES_3"/>
    <property type="match status" value="1"/>
</dbReference>
<dbReference type="RefSeq" id="WP_379599048.1">
    <property type="nucleotide sequence ID" value="NZ_JBHRTN010000020.1"/>
</dbReference>
<dbReference type="Pfam" id="PF00239">
    <property type="entry name" value="Resolvase"/>
    <property type="match status" value="1"/>
</dbReference>
<dbReference type="Proteomes" id="UP001595593">
    <property type="component" value="Unassembled WGS sequence"/>
</dbReference>
<dbReference type="InterPro" id="IPR006119">
    <property type="entry name" value="Resolv_N"/>
</dbReference>
<keyword evidence="6" id="KW-1185">Reference proteome</keyword>
<evidence type="ECO:0000256" key="1">
    <source>
        <dbReference type="ARBA" id="ARBA00023125"/>
    </source>
</evidence>
<evidence type="ECO:0000313" key="6">
    <source>
        <dbReference type="Proteomes" id="UP001595593"/>
    </source>
</evidence>
<comment type="caution">
    <text evidence="5">The sequence shown here is derived from an EMBL/GenBank/DDBJ whole genome shotgun (WGS) entry which is preliminary data.</text>
</comment>
<dbReference type="EMBL" id="JBHRTN010000020">
    <property type="protein sequence ID" value="MFC3127201.1"/>
    <property type="molecule type" value="Genomic_DNA"/>
</dbReference>
<dbReference type="CDD" id="cd03768">
    <property type="entry name" value="SR_ResInv"/>
    <property type="match status" value="1"/>
</dbReference>
<keyword evidence="1" id="KW-0238">DNA-binding</keyword>
<dbReference type="PANTHER" id="PTHR30461">
    <property type="entry name" value="DNA-INVERTASE FROM LAMBDOID PROPHAGE"/>
    <property type="match status" value="1"/>
</dbReference>
<dbReference type="Gene3D" id="3.40.50.1390">
    <property type="entry name" value="Resolvase, N-terminal catalytic domain"/>
    <property type="match status" value="1"/>
</dbReference>
<evidence type="ECO:0000313" key="5">
    <source>
        <dbReference type="EMBL" id="MFC3127201.1"/>
    </source>
</evidence>
<evidence type="ECO:0000256" key="2">
    <source>
        <dbReference type="ARBA" id="ARBA00023172"/>
    </source>
</evidence>
<feature type="region of interest" description="Disordered" evidence="3">
    <location>
        <begin position="70"/>
        <end position="91"/>
    </location>
</feature>
<organism evidence="5 6">
    <name type="scientific">Teichococcus globiformis</name>
    <dbReference type="NCBI Taxonomy" id="2307229"/>
    <lineage>
        <taxon>Bacteria</taxon>
        <taxon>Pseudomonadati</taxon>
        <taxon>Pseudomonadota</taxon>
        <taxon>Alphaproteobacteria</taxon>
        <taxon>Acetobacterales</taxon>
        <taxon>Roseomonadaceae</taxon>
        <taxon>Roseomonas</taxon>
    </lineage>
</organism>
<dbReference type="InterPro" id="IPR036162">
    <property type="entry name" value="Resolvase-like_N_sf"/>
</dbReference>